<dbReference type="Pfam" id="PF07823">
    <property type="entry name" value="CPDase"/>
    <property type="match status" value="1"/>
</dbReference>
<dbReference type="PANTHER" id="PTHR28141">
    <property type="entry name" value="2',3'-CYCLIC-NUCLEOTIDE 3'-PHOSPHODIESTERASE"/>
    <property type="match status" value="1"/>
</dbReference>
<comment type="caution">
    <text evidence="1">The sequence shown here is derived from an EMBL/GenBank/DDBJ whole genome shotgun (WGS) entry which is preliminary data.</text>
</comment>
<gene>
    <name evidence="1" type="ORF">LTR24_002062</name>
</gene>
<accession>A0ABR0KIZ7</accession>
<dbReference type="InterPro" id="IPR009097">
    <property type="entry name" value="Cyclic_Pdiesterase"/>
</dbReference>
<dbReference type="InterPro" id="IPR012386">
    <property type="entry name" value="Cyclic-nucl_3Pdiesterase"/>
</dbReference>
<organism evidence="1 2">
    <name type="scientific">Lithohypha guttulata</name>
    <dbReference type="NCBI Taxonomy" id="1690604"/>
    <lineage>
        <taxon>Eukaryota</taxon>
        <taxon>Fungi</taxon>
        <taxon>Dikarya</taxon>
        <taxon>Ascomycota</taxon>
        <taxon>Pezizomycotina</taxon>
        <taxon>Eurotiomycetes</taxon>
        <taxon>Chaetothyriomycetidae</taxon>
        <taxon>Chaetothyriales</taxon>
        <taxon>Trichomeriaceae</taxon>
        <taxon>Lithohypha</taxon>
    </lineage>
</organism>
<evidence type="ECO:0000313" key="2">
    <source>
        <dbReference type="Proteomes" id="UP001345013"/>
    </source>
</evidence>
<evidence type="ECO:0008006" key="3">
    <source>
        <dbReference type="Google" id="ProtNLM"/>
    </source>
</evidence>
<dbReference type="PANTHER" id="PTHR28141:SF1">
    <property type="entry name" value="2',3'-CYCLIC-NUCLEOTIDE 3'-PHOSPHODIESTERASE"/>
    <property type="match status" value="1"/>
</dbReference>
<proteinExistence type="predicted"/>
<dbReference type="Gene3D" id="3.90.1140.10">
    <property type="entry name" value="Cyclic phosphodiesterase"/>
    <property type="match status" value="1"/>
</dbReference>
<dbReference type="Proteomes" id="UP001345013">
    <property type="component" value="Unassembled WGS sequence"/>
</dbReference>
<dbReference type="EMBL" id="JAVRRG010000016">
    <property type="protein sequence ID" value="KAK5097806.1"/>
    <property type="molecule type" value="Genomic_DNA"/>
</dbReference>
<dbReference type="SUPFAM" id="SSF55144">
    <property type="entry name" value="LigT-like"/>
    <property type="match status" value="1"/>
</dbReference>
<reference evidence="1 2" key="1">
    <citation type="submission" date="2023-08" db="EMBL/GenBank/DDBJ databases">
        <title>Black Yeasts Isolated from many extreme environments.</title>
        <authorList>
            <person name="Coleine C."/>
            <person name="Stajich J.E."/>
            <person name="Selbmann L."/>
        </authorList>
    </citation>
    <scope>NUCLEOTIDE SEQUENCE [LARGE SCALE GENOMIC DNA]</scope>
    <source>
        <strain evidence="1 2">CCFEE 5885</strain>
    </source>
</reference>
<evidence type="ECO:0000313" key="1">
    <source>
        <dbReference type="EMBL" id="KAK5097806.1"/>
    </source>
</evidence>
<keyword evidence="2" id="KW-1185">Reference proteome</keyword>
<name>A0ABR0KIZ7_9EURO</name>
<sequence>MPGSSLWLTPPQPSEFNKAAQTLISSSIPQLFPSVKTYNFIPHVTLTSSIEASSTYKEEPQKWLDSLSLSTEPVKGNVSVDLVASEPGEPFFKKLTLKASKTDALVELGAACRSHGVENGNMDRARDWAKTEYLPHLSLMYADIEAKEVADRYAAIESACGKALDPLTNDESLLCTGGSIVLVDTTKPIEEWNVIAARNISAIRWNWIPQTQ</sequence>
<protein>
    <recommendedName>
        <fullName evidence="3">2',3'-cyclic-nucleotide 3'-phosphodiesterase</fullName>
    </recommendedName>
</protein>